<proteinExistence type="predicted"/>
<reference evidence="3 4" key="1">
    <citation type="submission" date="2020-10" db="EMBL/GenBank/DDBJ databases">
        <title>Sequencing the genomes of 1000 actinobacteria strains.</title>
        <authorList>
            <person name="Klenk H.-P."/>
        </authorList>
    </citation>
    <scope>NUCLEOTIDE SEQUENCE [LARGE SCALE GENOMIC DNA]</scope>
    <source>
        <strain evidence="3 4">DSM 43173</strain>
    </source>
</reference>
<feature type="compositionally biased region" description="Pro residues" evidence="1">
    <location>
        <begin position="32"/>
        <end position="44"/>
    </location>
</feature>
<organism evidence="3 4">
    <name type="scientific">Nonomuraea angiospora</name>
    <dbReference type="NCBI Taxonomy" id="46172"/>
    <lineage>
        <taxon>Bacteria</taxon>
        <taxon>Bacillati</taxon>
        <taxon>Actinomycetota</taxon>
        <taxon>Actinomycetes</taxon>
        <taxon>Streptosporangiales</taxon>
        <taxon>Streptosporangiaceae</taxon>
        <taxon>Nonomuraea</taxon>
    </lineage>
</organism>
<dbReference type="Proteomes" id="UP000633509">
    <property type="component" value="Unassembled WGS sequence"/>
</dbReference>
<evidence type="ECO:0000313" key="4">
    <source>
        <dbReference type="Proteomes" id="UP000633509"/>
    </source>
</evidence>
<sequence>MRTGTRAALAVITGALTTTATFLVTAALSPVPTPARPTLQPPRPHCATGHGTWHPIKRACRRDPVGRVRELSPARP</sequence>
<evidence type="ECO:0000313" key="3">
    <source>
        <dbReference type="EMBL" id="MBE1583618.1"/>
    </source>
</evidence>
<evidence type="ECO:0000256" key="1">
    <source>
        <dbReference type="SAM" id="MobiDB-lite"/>
    </source>
</evidence>
<comment type="caution">
    <text evidence="3">The sequence shown here is derived from an EMBL/GenBank/DDBJ whole genome shotgun (WGS) entry which is preliminary data.</text>
</comment>
<evidence type="ECO:0008006" key="5">
    <source>
        <dbReference type="Google" id="ProtNLM"/>
    </source>
</evidence>
<keyword evidence="4" id="KW-1185">Reference proteome</keyword>
<protein>
    <recommendedName>
        <fullName evidence="5">Secreted protein</fullName>
    </recommendedName>
</protein>
<evidence type="ECO:0000256" key="2">
    <source>
        <dbReference type="SAM" id="SignalP"/>
    </source>
</evidence>
<gene>
    <name evidence="3" type="ORF">H4W80_001876</name>
</gene>
<dbReference type="RefSeq" id="WP_192784695.1">
    <property type="nucleotide sequence ID" value="NZ_JADBEK010000001.1"/>
</dbReference>
<name>A0ABR9LTM8_9ACTN</name>
<accession>A0ABR9LTM8</accession>
<keyword evidence="2" id="KW-0732">Signal</keyword>
<feature type="region of interest" description="Disordered" evidence="1">
    <location>
        <begin position="32"/>
        <end position="53"/>
    </location>
</feature>
<dbReference type="EMBL" id="JADBEK010000001">
    <property type="protein sequence ID" value="MBE1583618.1"/>
    <property type="molecule type" value="Genomic_DNA"/>
</dbReference>
<feature type="signal peptide" evidence="2">
    <location>
        <begin position="1"/>
        <end position="26"/>
    </location>
</feature>
<feature type="chain" id="PRO_5047446033" description="Secreted protein" evidence="2">
    <location>
        <begin position="27"/>
        <end position="76"/>
    </location>
</feature>